<organism evidence="8 9">
    <name type="scientific">Desulfonema ishimotonii</name>
    <dbReference type="NCBI Taxonomy" id="45657"/>
    <lineage>
        <taxon>Bacteria</taxon>
        <taxon>Pseudomonadati</taxon>
        <taxon>Thermodesulfobacteriota</taxon>
        <taxon>Desulfobacteria</taxon>
        <taxon>Desulfobacterales</taxon>
        <taxon>Desulfococcaceae</taxon>
        <taxon>Desulfonema</taxon>
    </lineage>
</organism>
<comment type="caution">
    <text evidence="8">The sequence shown here is derived from an EMBL/GenBank/DDBJ whole genome shotgun (WGS) entry which is preliminary data.</text>
</comment>
<dbReference type="PANTHER" id="PTHR35093">
    <property type="entry name" value="OUTER MEMBRANE PROTEIN NMB0088-RELATED"/>
    <property type="match status" value="1"/>
</dbReference>
<keyword evidence="9" id="KW-1185">Reference proteome</keyword>
<comment type="similarity">
    <text evidence="2">Belongs to the OmpP1/FadL family.</text>
</comment>
<dbReference type="Pfam" id="PF03349">
    <property type="entry name" value="Toluene_X"/>
    <property type="match status" value="1"/>
</dbReference>
<dbReference type="GO" id="GO:0009279">
    <property type="term" value="C:cell outer membrane"/>
    <property type="evidence" value="ECO:0007669"/>
    <property type="project" value="UniProtKB-SubCell"/>
</dbReference>
<dbReference type="RefSeq" id="WP_208022588.1">
    <property type="nucleotide sequence ID" value="NZ_BEXT01000001.1"/>
</dbReference>
<gene>
    <name evidence="8" type="ORF">DENIS_2821</name>
</gene>
<evidence type="ECO:0000256" key="2">
    <source>
        <dbReference type="ARBA" id="ARBA00008163"/>
    </source>
</evidence>
<protein>
    <submittedName>
        <fullName evidence="8">Long-chain fatty acid transporter</fullName>
    </submittedName>
</protein>
<keyword evidence="5" id="KW-0732">Signal</keyword>
<keyword evidence="3" id="KW-1134">Transmembrane beta strand</keyword>
<evidence type="ECO:0000256" key="7">
    <source>
        <dbReference type="ARBA" id="ARBA00023237"/>
    </source>
</evidence>
<dbReference type="InterPro" id="IPR005017">
    <property type="entry name" value="OMPP1/FadL/TodX"/>
</dbReference>
<dbReference type="EMBL" id="BEXT01000001">
    <property type="protein sequence ID" value="GBC61859.1"/>
    <property type="molecule type" value="Genomic_DNA"/>
</dbReference>
<name>A0A401FY20_9BACT</name>
<evidence type="ECO:0000313" key="8">
    <source>
        <dbReference type="EMBL" id="GBC61859.1"/>
    </source>
</evidence>
<dbReference type="Proteomes" id="UP000288096">
    <property type="component" value="Unassembled WGS sequence"/>
</dbReference>
<keyword evidence="6" id="KW-0472">Membrane</keyword>
<evidence type="ECO:0000256" key="1">
    <source>
        <dbReference type="ARBA" id="ARBA00004571"/>
    </source>
</evidence>
<comment type="subcellular location">
    <subcellularLocation>
        <location evidence="1">Cell outer membrane</location>
        <topology evidence="1">Multi-pass membrane protein</topology>
    </subcellularLocation>
</comment>
<dbReference type="AlphaFoldDB" id="A0A401FY20"/>
<evidence type="ECO:0000256" key="5">
    <source>
        <dbReference type="ARBA" id="ARBA00022729"/>
    </source>
</evidence>
<evidence type="ECO:0000256" key="4">
    <source>
        <dbReference type="ARBA" id="ARBA00022692"/>
    </source>
</evidence>
<accession>A0A401FY20</accession>
<evidence type="ECO:0000256" key="3">
    <source>
        <dbReference type="ARBA" id="ARBA00022452"/>
    </source>
</evidence>
<keyword evidence="7" id="KW-0998">Cell outer membrane</keyword>
<reference evidence="9" key="2">
    <citation type="submission" date="2019-01" db="EMBL/GenBank/DDBJ databases">
        <title>Genome sequence of Desulfonema ishimotonii strain Tokyo 01.</title>
        <authorList>
            <person name="Fukui M."/>
        </authorList>
    </citation>
    <scope>NUCLEOTIDE SEQUENCE [LARGE SCALE GENOMIC DNA]</scope>
    <source>
        <strain evidence="9">Tokyo 01</strain>
    </source>
</reference>
<sequence length="444" mass="48844">MNMLIQNNQLVLFIIAFSKSLRIFFFITAVLLAAEVCTNAANVDTFGIGSKATALGGAFSAYADDPYAIHYNPAGLTRISRITISGGTHLILADINVGNYHVEGTDSSVNGSKDFSNNSDGLVVPHFGFVYPLSDKLVTGIAAYAPYGLDIEFDDNTAENPGAFNNVHSYYNRMVITPAISYRFSEKISGGFGISVGRSECGVERLLYLPGTSFHEKKVETELEDDFNYSFNAGIMYTPTDSLTLGLTFRSKADADFEGSAEVVGIPGSKTDIESSIDHPAQVQGGIRYQPHSNFSLELDLVWTDWSTVDCYIISFTPPLLGVQTEDVCEREWEDTVQVRIGAEWALNDMVVLRGGYFYDPSPVPDKTFDLQWPDSDKKTYSFGMGLNFGNFSVDSVVQYIITEKNRYIGGESVELNRSYGGQNVSLNADGEIWGFGITFNYVF</sequence>
<dbReference type="PANTHER" id="PTHR35093:SF8">
    <property type="entry name" value="OUTER MEMBRANE PROTEIN NMB0088-RELATED"/>
    <property type="match status" value="1"/>
</dbReference>
<evidence type="ECO:0000256" key="6">
    <source>
        <dbReference type="ARBA" id="ARBA00023136"/>
    </source>
</evidence>
<evidence type="ECO:0000313" key="9">
    <source>
        <dbReference type="Proteomes" id="UP000288096"/>
    </source>
</evidence>
<proteinExistence type="inferred from homology"/>
<dbReference type="GO" id="GO:0015483">
    <property type="term" value="F:long-chain fatty acid transporting porin activity"/>
    <property type="evidence" value="ECO:0007669"/>
    <property type="project" value="TreeGrafter"/>
</dbReference>
<dbReference type="Gene3D" id="2.40.160.60">
    <property type="entry name" value="Outer membrane protein transport protein (OMPP1/FadL/TodX)"/>
    <property type="match status" value="1"/>
</dbReference>
<dbReference type="SUPFAM" id="SSF56935">
    <property type="entry name" value="Porins"/>
    <property type="match status" value="1"/>
</dbReference>
<keyword evidence="4" id="KW-0812">Transmembrane</keyword>
<reference evidence="9" key="1">
    <citation type="submission" date="2017-11" db="EMBL/GenBank/DDBJ databases">
        <authorList>
            <person name="Watanabe M."/>
            <person name="Kojima H."/>
        </authorList>
    </citation>
    <scope>NUCLEOTIDE SEQUENCE [LARGE SCALE GENOMIC DNA]</scope>
    <source>
        <strain evidence="9">Tokyo 01</strain>
    </source>
</reference>